<evidence type="ECO:0000256" key="1">
    <source>
        <dbReference type="SAM" id="SignalP"/>
    </source>
</evidence>
<dbReference type="EMBL" id="MK318989">
    <property type="protein sequence ID" value="QCL10589.1"/>
    <property type="molecule type" value="Genomic_DNA"/>
</dbReference>
<reference evidence="2" key="1">
    <citation type="submission" date="2018-12" db="EMBL/GenBank/DDBJ databases">
        <title>Three Rhizobium rhizogenes strains isolated from the same crown gall tumor carry diverse plasmids.</title>
        <authorList>
            <person name="Pulawska J."/>
            <person name="Kuzmanovic N."/>
        </authorList>
    </citation>
    <scope>NUCLEOTIDE SEQUENCE</scope>
    <source>
        <strain evidence="2">C6.5</strain>
        <plasmid evidence="2">pC6.5d</plasmid>
    </source>
</reference>
<keyword evidence="1" id="KW-0732">Signal</keyword>
<organism evidence="2">
    <name type="scientific">Rhizobium rhizogenes</name>
    <name type="common">Agrobacterium rhizogenes</name>
    <dbReference type="NCBI Taxonomy" id="359"/>
    <lineage>
        <taxon>Bacteria</taxon>
        <taxon>Pseudomonadati</taxon>
        <taxon>Pseudomonadota</taxon>
        <taxon>Alphaproteobacteria</taxon>
        <taxon>Hyphomicrobiales</taxon>
        <taxon>Rhizobiaceae</taxon>
        <taxon>Rhizobium/Agrobacterium group</taxon>
        <taxon>Rhizobium</taxon>
    </lineage>
</organism>
<feature type="signal peptide" evidence="1">
    <location>
        <begin position="1"/>
        <end position="28"/>
    </location>
</feature>
<gene>
    <name evidence="2" type="ORF">pC6.5d_696</name>
</gene>
<keyword evidence="2" id="KW-0614">Plasmid</keyword>
<proteinExistence type="predicted"/>
<protein>
    <submittedName>
        <fullName evidence="2">Uncharacterized protein</fullName>
    </submittedName>
</protein>
<sequence>MTVFILRPTFAVIALVSTALLPTQDAFSQDSQMSMPPAVNRQISQSGNMHGVMKHHMMGTADMPAMGGVPTLPGQDAFGAIQEIVRMLEADPKTDWSKVDLEALRQHLIDMNEVTLNANATATIVQGGLQIAITGNGRTLDAINRMVPAHASEIQQTHLNGWSASTSPLPNGVNLTLTSDKPKEVAHIRGLGFIGVMVSGHHHQPHHLAMAKGQF</sequence>
<evidence type="ECO:0000313" key="2">
    <source>
        <dbReference type="EMBL" id="QCL10589.1"/>
    </source>
</evidence>
<accession>A0A7S4ZUH7</accession>
<name>A0A7S4ZUH7_RHIRH</name>
<dbReference type="AlphaFoldDB" id="A0A7S4ZUH7"/>
<geneLocation type="plasmid" evidence="2">
    <name>pC6.5d</name>
</geneLocation>
<feature type="chain" id="PRO_5030794141" evidence="1">
    <location>
        <begin position="29"/>
        <end position="215"/>
    </location>
</feature>